<dbReference type="STRING" id="246404.A0A507FVZ2"/>
<keyword evidence="2" id="KW-0539">Nucleus</keyword>
<evidence type="ECO:0000256" key="1">
    <source>
        <dbReference type="ARBA" id="ARBA00004123"/>
    </source>
</evidence>
<keyword evidence="3" id="KW-0175">Coiled coil</keyword>
<dbReference type="AlphaFoldDB" id="A0A507FVZ2"/>
<feature type="region of interest" description="Disordered" evidence="4">
    <location>
        <begin position="857"/>
        <end position="878"/>
    </location>
</feature>
<dbReference type="PANTHER" id="PTHR13213">
    <property type="entry name" value="MYB-BINDING PROTEIN 1A FAMILY MEMBER"/>
    <property type="match status" value="1"/>
</dbReference>
<dbReference type="Pfam" id="PF04931">
    <property type="entry name" value="DNA_pol_phi"/>
    <property type="match status" value="1"/>
</dbReference>
<evidence type="ECO:0000313" key="5">
    <source>
        <dbReference type="EMBL" id="TPX78627.1"/>
    </source>
</evidence>
<evidence type="ECO:0000313" key="6">
    <source>
        <dbReference type="Proteomes" id="UP000320333"/>
    </source>
</evidence>
<accession>A0A507FVZ2</accession>
<dbReference type="GO" id="GO:0000182">
    <property type="term" value="F:rDNA binding"/>
    <property type="evidence" value="ECO:0007669"/>
    <property type="project" value="TreeGrafter"/>
</dbReference>
<evidence type="ECO:0008006" key="7">
    <source>
        <dbReference type="Google" id="ProtNLM"/>
    </source>
</evidence>
<protein>
    <recommendedName>
        <fullName evidence="7">DNA polymerase V</fullName>
    </recommendedName>
</protein>
<dbReference type="OrthoDB" id="342531at2759"/>
<proteinExistence type="predicted"/>
<dbReference type="EMBL" id="QEAP01000001">
    <property type="protein sequence ID" value="TPX78627.1"/>
    <property type="molecule type" value="Genomic_DNA"/>
</dbReference>
<feature type="compositionally biased region" description="Acidic residues" evidence="4">
    <location>
        <begin position="858"/>
        <end position="878"/>
    </location>
</feature>
<feature type="coiled-coil region" evidence="3">
    <location>
        <begin position="881"/>
        <end position="908"/>
    </location>
</feature>
<dbReference type="GO" id="GO:0006355">
    <property type="term" value="P:regulation of DNA-templated transcription"/>
    <property type="evidence" value="ECO:0007669"/>
    <property type="project" value="InterPro"/>
</dbReference>
<dbReference type="GO" id="GO:0005730">
    <property type="term" value="C:nucleolus"/>
    <property type="evidence" value="ECO:0007669"/>
    <property type="project" value="InterPro"/>
</dbReference>
<evidence type="ECO:0000256" key="4">
    <source>
        <dbReference type="SAM" id="MobiDB-lite"/>
    </source>
</evidence>
<dbReference type="Proteomes" id="UP000320333">
    <property type="component" value="Unassembled WGS sequence"/>
</dbReference>
<feature type="region of interest" description="Disordered" evidence="4">
    <location>
        <begin position="790"/>
        <end position="840"/>
    </location>
</feature>
<gene>
    <name evidence="5" type="ORF">CcCBS67573_g00010</name>
</gene>
<keyword evidence="6" id="KW-1185">Reference proteome</keyword>
<feature type="compositionally biased region" description="Acidic residues" evidence="4">
    <location>
        <begin position="790"/>
        <end position="839"/>
    </location>
</feature>
<dbReference type="InterPro" id="IPR007015">
    <property type="entry name" value="DNA_pol_V/MYBBP1A"/>
</dbReference>
<comment type="caution">
    <text evidence="5">The sequence shown here is derived from an EMBL/GenBank/DDBJ whole genome shotgun (WGS) entry which is preliminary data.</text>
</comment>
<name>A0A507FVZ2_9FUNG</name>
<reference evidence="5 6" key="1">
    <citation type="journal article" date="2019" name="Sci. Rep.">
        <title>Comparative genomics of chytrid fungi reveal insights into the obligate biotrophic and pathogenic lifestyle of Synchytrium endobioticum.</title>
        <authorList>
            <person name="van de Vossenberg B.T.L.H."/>
            <person name="Warris S."/>
            <person name="Nguyen H.D.T."/>
            <person name="van Gent-Pelzer M.P.E."/>
            <person name="Joly D.L."/>
            <person name="van de Geest H.C."/>
            <person name="Bonants P.J.M."/>
            <person name="Smith D.S."/>
            <person name="Levesque C.A."/>
            <person name="van der Lee T.A.J."/>
        </authorList>
    </citation>
    <scope>NUCLEOTIDE SEQUENCE [LARGE SCALE GENOMIC DNA]</scope>
    <source>
        <strain evidence="5 6">CBS 675.73</strain>
    </source>
</reference>
<comment type="subcellular location">
    <subcellularLocation>
        <location evidence="1">Nucleus</location>
    </subcellularLocation>
</comment>
<evidence type="ECO:0000256" key="2">
    <source>
        <dbReference type="ARBA" id="ARBA00023242"/>
    </source>
</evidence>
<organism evidence="5 6">
    <name type="scientific">Chytriomyces confervae</name>
    <dbReference type="NCBI Taxonomy" id="246404"/>
    <lineage>
        <taxon>Eukaryota</taxon>
        <taxon>Fungi</taxon>
        <taxon>Fungi incertae sedis</taxon>
        <taxon>Chytridiomycota</taxon>
        <taxon>Chytridiomycota incertae sedis</taxon>
        <taxon>Chytridiomycetes</taxon>
        <taxon>Chytridiales</taxon>
        <taxon>Chytriomycetaceae</taxon>
        <taxon>Chytriomyces</taxon>
    </lineage>
</organism>
<evidence type="ECO:0000256" key="3">
    <source>
        <dbReference type="SAM" id="Coils"/>
    </source>
</evidence>
<feature type="region of interest" description="Disordered" evidence="4">
    <location>
        <begin position="1038"/>
        <end position="1059"/>
    </location>
</feature>
<dbReference type="PANTHER" id="PTHR13213:SF2">
    <property type="entry name" value="MYB-BINDING PROTEIN 1A"/>
    <property type="match status" value="1"/>
</dbReference>
<sequence length="1237" mass="134045">MTASVAPVGSSLEVYWHLTSLDASARLVAAQQLATTVEASVAAHTASVSNTDKTEKTESDSIVVQLQHLFGDDAAYALKRLVRGLASSRDGARLGFTLALAQVLHVLALPEGTGSAMSLDDAVALIDHLNPVLGAGKGQEERESYFANIFGMHAIVQSGLLTASQTTPSQISRLVKSLLTCANAKSYLSLACYNVLLQIAVTGVEAKSEWLESVITDVAAAGMGVEGVWFAIALQETMRTQGFKFDWKTVFKGTWDKPNSILHIAHKTRLVNVLKETTTTSPKLHPIFPVIISHIFESSNPTLTLQDFWTHMIDEPLFNSTHDRKFIGFLVFQKCLEAASASTSKHDVGVLFSKSFLRCLINSLGKGDDAVLFKIAKATAKQISTISSSSREIGLQVVFQLIGKHGHQRFDSITHTKTVESIVGSLNETEVESYVKYLTDMVIHGGAEGLNKEEAATVKSMASTRMWALDQLHSLLKAPKIPKSEGWIQKVLRFLCVHSLFVVEKSGETVQAIEGGDLGSSVREYCRGRFFAGLAEVNGISLMGPNDKKLPAGVMLNGEYWAHDLIQFILELDGTGLGAKKNSNGNAPTVRAVHSLEARSLEARNMAVKEIASFRTHVLALQKVKDARPAVAAASPAKSAVTVTDETANLIAQYKSFELLFLHVLLQVYTEPVDAVNILNELKSCSDLVFTDNQPPVSATPTTPTAAGSKKRKAEAVKEVEENEDEQHNPIDVIVDILLSFLAKPSALFRGVVENVFRVFCPVMTASGLELIFDILKAKSGVAGAQELFEQEGENDDDDGDDDVEEIDGANGEDDDEDSDEDESSEDSESDQEEDEEEVDAFRNKLTAALGGMIVDGAAEEDETEPAATEDADDALGDDDMEAFDDKLAEIFRERKKLKVEKRDTKQQVLHFKLRAVDLLEIFIKKQPTNPLVLHLLVPSLQIILESGDGEDSRELYAKMTHLVKTKLATIREYPRLESVEQGCLLLKEIHELAATKAPSMPFVSLASSLSLVVVRAIAHAFPDAVVATHRSVAPAVSVASTPKQKSKKQKKAAEKEEAPVKTVGASPVAEVYCETVREFLSKKKSKLQPSLFLDLCNRHAAIGLQVLPAIALAISAGEVEKGFKVIQGFNIMAACLQKLPVKETAAHEETLSQFQTAFCAALISVTKVNEEKGVTVGRIRELNKPVVAIAKRLKKSHTDDPSSSGAALFAETRKAIENGANSPEELAALGGILAAL</sequence>